<protein>
    <submittedName>
        <fullName evidence="2">Uncharacterized protein</fullName>
    </submittedName>
</protein>
<proteinExistence type="predicted"/>
<dbReference type="EMBL" id="HBGH01011731">
    <property type="protein sequence ID" value="CAD9234428.1"/>
    <property type="molecule type" value="Transcribed_RNA"/>
</dbReference>
<dbReference type="AlphaFoldDB" id="A0A6T6C5P7"/>
<organism evidence="2">
    <name type="scientific">Compsopogon caeruleus</name>
    <dbReference type="NCBI Taxonomy" id="31354"/>
    <lineage>
        <taxon>Eukaryota</taxon>
        <taxon>Rhodophyta</taxon>
        <taxon>Compsopogonophyceae</taxon>
        <taxon>Compsopogonales</taxon>
        <taxon>Compsopogonaceae</taxon>
        <taxon>Compsopogon</taxon>
    </lineage>
</organism>
<name>A0A6T6C5P7_9RHOD</name>
<evidence type="ECO:0000313" key="1">
    <source>
        <dbReference type="EMBL" id="CAD9234427.1"/>
    </source>
</evidence>
<gene>
    <name evidence="1" type="ORF">CCAE0312_LOCUS6516</name>
    <name evidence="2" type="ORF">CCAE0312_LOCUS6517</name>
</gene>
<accession>A0A6T6C5P7</accession>
<reference evidence="2" key="1">
    <citation type="submission" date="2021-01" db="EMBL/GenBank/DDBJ databases">
        <authorList>
            <person name="Corre E."/>
            <person name="Pelletier E."/>
            <person name="Niang G."/>
            <person name="Scheremetjew M."/>
            <person name="Finn R."/>
            <person name="Kale V."/>
            <person name="Holt S."/>
            <person name="Cochrane G."/>
            <person name="Meng A."/>
            <person name="Brown T."/>
            <person name="Cohen L."/>
        </authorList>
    </citation>
    <scope>NUCLEOTIDE SEQUENCE</scope>
    <source>
        <strain evidence="2">SAG 36.94</strain>
    </source>
</reference>
<dbReference type="EMBL" id="HBGH01011730">
    <property type="protein sequence ID" value="CAD9234427.1"/>
    <property type="molecule type" value="Transcribed_RNA"/>
</dbReference>
<sequence>MLLVLRDHCSKRERSEGEDECIRGLMVAMTEIAVGLDKGNAGGTCLASGNWMQGKRSFEHKVMREVVGFAPCKIKSLNFSALGGTSAHSSMLNEGWVVTFEPNEKGREMNEVSDPQGARLGYLLGPFNTIQLSSMSLSAITVCNCNLDRREVHYSLTKMDDGIQKRPIVF</sequence>
<evidence type="ECO:0000313" key="2">
    <source>
        <dbReference type="EMBL" id="CAD9234428.1"/>
    </source>
</evidence>